<organism evidence="3 4">
    <name type="scientific">Dinghuibacter silviterrae</name>
    <dbReference type="NCBI Taxonomy" id="1539049"/>
    <lineage>
        <taxon>Bacteria</taxon>
        <taxon>Pseudomonadati</taxon>
        <taxon>Bacteroidota</taxon>
        <taxon>Chitinophagia</taxon>
        <taxon>Chitinophagales</taxon>
        <taxon>Chitinophagaceae</taxon>
        <taxon>Dinghuibacter</taxon>
    </lineage>
</organism>
<feature type="transmembrane region" description="Helical" evidence="1">
    <location>
        <begin position="132"/>
        <end position="153"/>
    </location>
</feature>
<feature type="transmembrane region" description="Helical" evidence="1">
    <location>
        <begin position="202"/>
        <end position="225"/>
    </location>
</feature>
<feature type="transmembrane region" description="Helical" evidence="1">
    <location>
        <begin position="89"/>
        <end position="112"/>
    </location>
</feature>
<reference evidence="3 4" key="1">
    <citation type="submission" date="2019-03" db="EMBL/GenBank/DDBJ databases">
        <title>Genomic Encyclopedia of Type Strains, Phase IV (KMG-IV): sequencing the most valuable type-strain genomes for metagenomic binning, comparative biology and taxonomic classification.</title>
        <authorList>
            <person name="Goeker M."/>
        </authorList>
    </citation>
    <scope>NUCLEOTIDE SEQUENCE [LARGE SCALE GENOMIC DNA]</scope>
    <source>
        <strain evidence="3 4">DSM 100059</strain>
    </source>
</reference>
<keyword evidence="3" id="KW-0808">Transferase</keyword>
<dbReference type="OrthoDB" id="9792992at2"/>
<sequence>MNLRQLEFWVATLLVTVSLSASLAWMDGAGQASVADVRREFWNSGLRFNYVMNYFLPHILPALFYYGGFLAVMFLGYPRFFETKRNDAFITFLLGVLGAMTLLFAFNTFLGSPGYSENYTGPERLAGRLVTFFSRGLIMALQFMALITAYILIRVYVIPALMSRSKRSLKAQSFMTHFQAFLFIWVPAIAAVFFVRRDALDFMIFVAFCALPLAFLVHALNYNWLIPYREQKRLSWWKYWALYLILSFAMCVPVVLVFEATIGSVSFDPGAVLVVTYIWILVLVTPLTWILYLYGRKTTGRLNQLASALSTSNANLDFLKSQINPHFLFNALNTLYGTAIQERSENTAQGIQKLGDMMRFMLFDNMQDGIPLIKEIQYMRNYIDLQKLRTQASDKIRIDTMLEEAGCQHTVAPMLLIPFVENAFKHGISLIRPSWIKVSLTCTPDKVYFDVYNSVHPSPEKDPEENSSGIGLENVRQRLQLLYPGRHELSIHQSQTEYFIHLTLLFPHGR</sequence>
<dbReference type="GO" id="GO:0000155">
    <property type="term" value="F:phosphorelay sensor kinase activity"/>
    <property type="evidence" value="ECO:0007669"/>
    <property type="project" value="InterPro"/>
</dbReference>
<feature type="transmembrane region" description="Helical" evidence="1">
    <location>
        <begin position="237"/>
        <end position="258"/>
    </location>
</feature>
<keyword evidence="1" id="KW-1133">Transmembrane helix</keyword>
<name>A0A4R8DG19_9BACT</name>
<keyword evidence="1" id="KW-0812">Transmembrane</keyword>
<comment type="caution">
    <text evidence="3">The sequence shown here is derived from an EMBL/GenBank/DDBJ whole genome shotgun (WGS) entry which is preliminary data.</text>
</comment>
<accession>A0A4R8DG19</accession>
<keyword evidence="4" id="KW-1185">Reference proteome</keyword>
<keyword evidence="1" id="KW-0472">Membrane</keyword>
<dbReference type="PANTHER" id="PTHR34220">
    <property type="entry name" value="SENSOR HISTIDINE KINASE YPDA"/>
    <property type="match status" value="1"/>
</dbReference>
<dbReference type="Proteomes" id="UP000294498">
    <property type="component" value="Unassembled WGS sequence"/>
</dbReference>
<dbReference type="PANTHER" id="PTHR34220:SF7">
    <property type="entry name" value="SENSOR HISTIDINE KINASE YPDA"/>
    <property type="match status" value="1"/>
</dbReference>
<dbReference type="Pfam" id="PF06580">
    <property type="entry name" value="His_kinase"/>
    <property type="match status" value="1"/>
</dbReference>
<feature type="transmembrane region" description="Helical" evidence="1">
    <location>
        <begin position="55"/>
        <end position="77"/>
    </location>
</feature>
<keyword evidence="3" id="KW-0418">Kinase</keyword>
<dbReference type="Gene3D" id="3.30.565.10">
    <property type="entry name" value="Histidine kinase-like ATPase, C-terminal domain"/>
    <property type="match status" value="1"/>
</dbReference>
<evidence type="ECO:0000259" key="2">
    <source>
        <dbReference type="Pfam" id="PF06580"/>
    </source>
</evidence>
<feature type="transmembrane region" description="Helical" evidence="1">
    <location>
        <begin position="174"/>
        <end position="196"/>
    </location>
</feature>
<evidence type="ECO:0000313" key="3">
    <source>
        <dbReference type="EMBL" id="TDW96559.1"/>
    </source>
</evidence>
<gene>
    <name evidence="3" type="ORF">EDB95_4390</name>
</gene>
<dbReference type="GO" id="GO:0016020">
    <property type="term" value="C:membrane"/>
    <property type="evidence" value="ECO:0007669"/>
    <property type="project" value="InterPro"/>
</dbReference>
<dbReference type="SUPFAM" id="SSF55874">
    <property type="entry name" value="ATPase domain of HSP90 chaperone/DNA topoisomerase II/histidine kinase"/>
    <property type="match status" value="1"/>
</dbReference>
<feature type="domain" description="Signal transduction histidine kinase internal region" evidence="2">
    <location>
        <begin position="314"/>
        <end position="391"/>
    </location>
</feature>
<evidence type="ECO:0000256" key="1">
    <source>
        <dbReference type="SAM" id="Phobius"/>
    </source>
</evidence>
<dbReference type="InterPro" id="IPR036890">
    <property type="entry name" value="HATPase_C_sf"/>
</dbReference>
<feature type="transmembrane region" description="Helical" evidence="1">
    <location>
        <begin position="270"/>
        <end position="294"/>
    </location>
</feature>
<dbReference type="InterPro" id="IPR010559">
    <property type="entry name" value="Sig_transdc_His_kin_internal"/>
</dbReference>
<protein>
    <submittedName>
        <fullName evidence="3">Histidine kinase</fullName>
    </submittedName>
</protein>
<evidence type="ECO:0000313" key="4">
    <source>
        <dbReference type="Proteomes" id="UP000294498"/>
    </source>
</evidence>
<dbReference type="RefSeq" id="WP_133997205.1">
    <property type="nucleotide sequence ID" value="NZ_SODV01000002.1"/>
</dbReference>
<dbReference type="EMBL" id="SODV01000002">
    <property type="protein sequence ID" value="TDW96559.1"/>
    <property type="molecule type" value="Genomic_DNA"/>
</dbReference>
<dbReference type="AlphaFoldDB" id="A0A4R8DG19"/>
<proteinExistence type="predicted"/>
<dbReference type="InterPro" id="IPR050640">
    <property type="entry name" value="Bact_2-comp_sensor_kinase"/>
</dbReference>